<feature type="transmembrane region" description="Helical" evidence="9">
    <location>
        <begin position="56"/>
        <end position="78"/>
    </location>
</feature>
<dbReference type="Gene3D" id="1.20.58.1610">
    <property type="entry name" value="NADH:ubiquinone/plastoquinone oxidoreductase, chain 3"/>
    <property type="match status" value="1"/>
</dbReference>
<comment type="similarity">
    <text evidence="2 9">Belongs to the complex I subunit 3 family.</text>
</comment>
<dbReference type="InterPro" id="IPR038430">
    <property type="entry name" value="NDAH_ubi_oxred_su3_sf"/>
</dbReference>
<sequence length="111" mass="13029">MLILFIVTMITIFLILLLYMMNFGMSIKKTELIKINTFESGFLSIGKIQSSFSIHFFIMMLMFIIFDLEIVMFLGLLVSDLSSLISFVMLMSFIIFGFYMEWMMGKLIWIV</sequence>
<keyword evidence="6 9" id="KW-1133">Transmembrane helix</keyword>
<dbReference type="RefSeq" id="YP_003434458.1">
    <property type="nucleotide sequence ID" value="NC_013848.1"/>
</dbReference>
<evidence type="ECO:0000256" key="7">
    <source>
        <dbReference type="ARBA" id="ARBA00023136"/>
    </source>
</evidence>
<keyword evidence="9" id="KW-0249">Electron transport</keyword>
<dbReference type="CTD" id="4537"/>
<dbReference type="GO" id="GO:0030964">
    <property type="term" value="C:NADH dehydrogenase complex"/>
    <property type="evidence" value="ECO:0007669"/>
    <property type="project" value="TreeGrafter"/>
</dbReference>
<evidence type="ECO:0000256" key="3">
    <source>
        <dbReference type="ARBA" id="ARBA00021007"/>
    </source>
</evidence>
<dbReference type="GO" id="GO:0031966">
    <property type="term" value="C:mitochondrial membrane"/>
    <property type="evidence" value="ECO:0007669"/>
    <property type="project" value="UniProtKB-SubCell"/>
</dbReference>
<evidence type="ECO:0000256" key="6">
    <source>
        <dbReference type="ARBA" id="ARBA00022989"/>
    </source>
</evidence>
<keyword evidence="9" id="KW-0830">Ubiquinone</keyword>
<keyword evidence="9 10" id="KW-0496">Mitochondrion</keyword>
<dbReference type="EMBL" id="GQ888722">
    <property type="protein sequence ID" value="ACX85083.1"/>
    <property type="molecule type" value="Genomic_DNA"/>
</dbReference>
<keyword evidence="9" id="KW-0520">NAD</keyword>
<keyword evidence="7 9" id="KW-0472">Membrane</keyword>
<evidence type="ECO:0000256" key="9">
    <source>
        <dbReference type="RuleBase" id="RU003640"/>
    </source>
</evidence>
<feature type="transmembrane region" description="Helical" evidence="9">
    <location>
        <begin position="84"/>
        <end position="102"/>
    </location>
</feature>
<dbReference type="EC" id="7.1.1.2" evidence="9"/>
<reference evidence="10" key="1">
    <citation type="journal article" date="2010" name="Nucleic Acids Res.">
        <title>An integrated pipeline for next-generation sequencing and annotation of mitochondrial genomes.</title>
        <authorList>
            <person name="Jex A.R."/>
            <person name="Hall R.S."/>
            <person name="Littlewood D.T."/>
            <person name="Gasser R.B."/>
        </authorList>
    </citation>
    <scope>NUCLEOTIDE SEQUENCE</scope>
</reference>
<comment type="subcellular location">
    <subcellularLocation>
        <location evidence="1">Membrane</location>
    </subcellularLocation>
    <subcellularLocation>
        <location evidence="9">Mitochondrion membrane</location>
        <topology evidence="9">Multi-pass membrane protein</topology>
    </subcellularLocation>
</comment>
<dbReference type="GeneID" id="8775088"/>
<evidence type="ECO:0000256" key="4">
    <source>
        <dbReference type="ARBA" id="ARBA00022448"/>
    </source>
</evidence>
<dbReference type="PANTHER" id="PTHR11058:SF9">
    <property type="entry name" value="NADH-UBIQUINONE OXIDOREDUCTASE CHAIN 3"/>
    <property type="match status" value="1"/>
</dbReference>
<name>D3J8C8_MECDI</name>
<geneLocation type="mitochondrion" evidence="10"/>
<dbReference type="PANTHER" id="PTHR11058">
    <property type="entry name" value="NADH-UBIQUINONE OXIDOREDUCTASE CHAIN 3"/>
    <property type="match status" value="1"/>
</dbReference>
<organism evidence="10">
    <name type="scientific">Mecistocirrus digitatus</name>
    <name type="common">Parasitic roundworm</name>
    <dbReference type="NCBI Taxonomy" id="237660"/>
    <lineage>
        <taxon>Eukaryota</taxon>
        <taxon>Metazoa</taxon>
        <taxon>Ecdysozoa</taxon>
        <taxon>Nematoda</taxon>
        <taxon>Chromadorea</taxon>
        <taxon>Rhabditida</taxon>
        <taxon>Rhabditina</taxon>
        <taxon>Rhabditomorpha</taxon>
        <taxon>Strongyloidea</taxon>
        <taxon>Trichostrongylidae</taxon>
        <taxon>Mecistocirrus</taxon>
    </lineage>
</organism>
<keyword evidence="4 9" id="KW-0813">Transport</keyword>
<comment type="function">
    <text evidence="9">Core subunit of the mitochondrial membrane respiratory chain NADH dehydrogenase (Complex I) which catalyzes electron transfer from NADH through the respiratory chain, using ubiquinone as an electron acceptor. Essential for the catalytic activity of complex I.</text>
</comment>
<protein>
    <recommendedName>
        <fullName evidence="3 9">NADH-ubiquinone oxidoreductase chain 3</fullName>
        <ecNumber evidence="9">7.1.1.2</ecNumber>
    </recommendedName>
</protein>
<proteinExistence type="inferred from homology"/>
<accession>D3J8C8</accession>
<feature type="transmembrane region" description="Helical" evidence="9">
    <location>
        <begin position="6"/>
        <end position="25"/>
    </location>
</feature>
<comment type="catalytic activity">
    <reaction evidence="8 9">
        <text>a ubiquinone + NADH + 5 H(+)(in) = a ubiquinol + NAD(+) + 4 H(+)(out)</text>
        <dbReference type="Rhea" id="RHEA:29091"/>
        <dbReference type="Rhea" id="RHEA-COMP:9565"/>
        <dbReference type="Rhea" id="RHEA-COMP:9566"/>
        <dbReference type="ChEBI" id="CHEBI:15378"/>
        <dbReference type="ChEBI" id="CHEBI:16389"/>
        <dbReference type="ChEBI" id="CHEBI:17976"/>
        <dbReference type="ChEBI" id="CHEBI:57540"/>
        <dbReference type="ChEBI" id="CHEBI:57945"/>
        <dbReference type="EC" id="7.1.1.2"/>
    </reaction>
</comment>
<dbReference type="InterPro" id="IPR000440">
    <property type="entry name" value="NADH_UbQ/plastoQ_OxRdtase_su3"/>
</dbReference>
<evidence type="ECO:0000256" key="2">
    <source>
        <dbReference type="ARBA" id="ARBA00008472"/>
    </source>
</evidence>
<dbReference type="AlphaFoldDB" id="D3J8C8"/>
<evidence type="ECO:0000256" key="1">
    <source>
        <dbReference type="ARBA" id="ARBA00004370"/>
    </source>
</evidence>
<keyword evidence="9" id="KW-1278">Translocase</keyword>
<dbReference type="Pfam" id="PF00507">
    <property type="entry name" value="Oxidored_q4"/>
    <property type="match status" value="1"/>
</dbReference>
<dbReference type="GO" id="GO:0008137">
    <property type="term" value="F:NADH dehydrogenase (ubiquinone) activity"/>
    <property type="evidence" value="ECO:0007669"/>
    <property type="project" value="UniProtKB-UniRule"/>
</dbReference>
<evidence type="ECO:0000256" key="8">
    <source>
        <dbReference type="ARBA" id="ARBA00049551"/>
    </source>
</evidence>
<evidence type="ECO:0000256" key="5">
    <source>
        <dbReference type="ARBA" id="ARBA00022692"/>
    </source>
</evidence>
<evidence type="ECO:0000313" key="10">
    <source>
        <dbReference type="EMBL" id="ACX85083.1"/>
    </source>
</evidence>
<keyword evidence="9" id="KW-0679">Respiratory chain</keyword>
<keyword evidence="5 9" id="KW-0812">Transmembrane</keyword>
<gene>
    <name evidence="10" type="primary">ND3</name>
</gene>